<keyword evidence="2" id="KW-1185">Reference proteome</keyword>
<evidence type="ECO:0000313" key="1">
    <source>
        <dbReference type="EMBL" id="SHG10954.1"/>
    </source>
</evidence>
<name>A0A1M5H4S7_9BACE</name>
<gene>
    <name evidence="1" type="ORF">SAMN05444405_1245</name>
</gene>
<evidence type="ECO:0000313" key="2">
    <source>
        <dbReference type="Proteomes" id="UP000184509"/>
    </source>
</evidence>
<dbReference type="STRING" id="1297750.SAMN05444405_1245"/>
<proteinExistence type="predicted"/>
<organism evidence="1 2">
    <name type="scientific">Bacteroides luti</name>
    <dbReference type="NCBI Taxonomy" id="1297750"/>
    <lineage>
        <taxon>Bacteria</taxon>
        <taxon>Pseudomonadati</taxon>
        <taxon>Bacteroidota</taxon>
        <taxon>Bacteroidia</taxon>
        <taxon>Bacteroidales</taxon>
        <taxon>Bacteroidaceae</taxon>
        <taxon>Bacteroides</taxon>
    </lineage>
</organism>
<accession>A0A1M5H4S7</accession>
<dbReference type="Proteomes" id="UP000184509">
    <property type="component" value="Unassembled WGS sequence"/>
</dbReference>
<sequence length="43" mass="4994">MTPFCEGSVRDKKQSITHQKAINQQVIKISEGVRDEHIFSFLF</sequence>
<dbReference type="EMBL" id="FQTV01000024">
    <property type="protein sequence ID" value="SHG10954.1"/>
    <property type="molecule type" value="Genomic_DNA"/>
</dbReference>
<protein>
    <submittedName>
        <fullName evidence="1">Uncharacterized protein</fullName>
    </submittedName>
</protein>
<reference evidence="2" key="1">
    <citation type="submission" date="2016-11" db="EMBL/GenBank/DDBJ databases">
        <authorList>
            <person name="Varghese N."/>
            <person name="Submissions S."/>
        </authorList>
    </citation>
    <scope>NUCLEOTIDE SEQUENCE [LARGE SCALE GENOMIC DNA]</scope>
    <source>
        <strain evidence="2">DSM 26991</strain>
    </source>
</reference>
<dbReference type="AlphaFoldDB" id="A0A1M5H4S7"/>